<reference evidence="4 5" key="1">
    <citation type="submission" date="2019-10" db="EMBL/GenBank/DDBJ databases">
        <title>Assembly and Annotation for the nematode Trichostrongylus colubriformis.</title>
        <authorList>
            <person name="Martin J."/>
        </authorList>
    </citation>
    <scope>NUCLEOTIDE SEQUENCE [LARGE SCALE GENOMIC DNA]</scope>
    <source>
        <strain evidence="4">G859</strain>
        <tissue evidence="4">Whole worm</tissue>
    </source>
</reference>
<accession>A0AAN8G9E1</accession>
<organism evidence="4 5">
    <name type="scientific">Trichostrongylus colubriformis</name>
    <name type="common">Black scour worm</name>
    <dbReference type="NCBI Taxonomy" id="6319"/>
    <lineage>
        <taxon>Eukaryota</taxon>
        <taxon>Metazoa</taxon>
        <taxon>Ecdysozoa</taxon>
        <taxon>Nematoda</taxon>
        <taxon>Chromadorea</taxon>
        <taxon>Rhabditida</taxon>
        <taxon>Rhabditina</taxon>
        <taxon>Rhabditomorpha</taxon>
        <taxon>Strongyloidea</taxon>
        <taxon>Trichostrongylidae</taxon>
        <taxon>Trichostrongylus</taxon>
    </lineage>
</organism>
<dbReference type="SMART" id="SM00369">
    <property type="entry name" value="LRR_TYP"/>
    <property type="match status" value="4"/>
</dbReference>
<evidence type="ECO:0000256" key="3">
    <source>
        <dbReference type="ARBA" id="ARBA00022737"/>
    </source>
</evidence>
<dbReference type="PANTHER" id="PTHR24366:SF161">
    <property type="entry name" value="TIR DOMAIN-CONTAINING PROTEIN"/>
    <property type="match status" value="1"/>
</dbReference>
<dbReference type="Proteomes" id="UP001331761">
    <property type="component" value="Unassembled WGS sequence"/>
</dbReference>
<dbReference type="SUPFAM" id="SSF52058">
    <property type="entry name" value="L domain-like"/>
    <property type="match status" value="1"/>
</dbReference>
<comment type="caution">
    <text evidence="4">The sequence shown here is derived from an EMBL/GenBank/DDBJ whole genome shotgun (WGS) entry which is preliminary data.</text>
</comment>
<dbReference type="InterPro" id="IPR032675">
    <property type="entry name" value="LRR_dom_sf"/>
</dbReference>
<evidence type="ECO:0000313" key="4">
    <source>
        <dbReference type="EMBL" id="KAK5984043.1"/>
    </source>
</evidence>
<keyword evidence="2" id="KW-0732">Signal</keyword>
<keyword evidence="5" id="KW-1185">Reference proteome</keyword>
<dbReference type="Pfam" id="PF13855">
    <property type="entry name" value="LRR_8"/>
    <property type="match status" value="1"/>
</dbReference>
<proteinExistence type="predicted"/>
<evidence type="ECO:0000256" key="2">
    <source>
        <dbReference type="ARBA" id="ARBA00022729"/>
    </source>
</evidence>
<evidence type="ECO:0000313" key="5">
    <source>
        <dbReference type="Proteomes" id="UP001331761"/>
    </source>
</evidence>
<dbReference type="EMBL" id="WIXE01003320">
    <property type="protein sequence ID" value="KAK5984043.1"/>
    <property type="molecule type" value="Genomic_DNA"/>
</dbReference>
<dbReference type="Gene3D" id="3.80.10.10">
    <property type="entry name" value="Ribonuclease Inhibitor"/>
    <property type="match status" value="2"/>
</dbReference>
<feature type="non-terminal residue" evidence="4">
    <location>
        <position position="1"/>
    </location>
</feature>
<name>A0AAN8G9E1_TRICO</name>
<dbReference type="InterPro" id="IPR001611">
    <property type="entry name" value="Leu-rich_rpt"/>
</dbReference>
<keyword evidence="1" id="KW-0433">Leucine-rich repeat</keyword>
<dbReference type="Pfam" id="PF00560">
    <property type="entry name" value="LRR_1"/>
    <property type="match status" value="1"/>
</dbReference>
<evidence type="ECO:0000256" key="1">
    <source>
        <dbReference type="ARBA" id="ARBA00022614"/>
    </source>
</evidence>
<keyword evidence="3" id="KW-0677">Repeat</keyword>
<protein>
    <submittedName>
        <fullName evidence="4">Leucine Rich repeat-containing domain protein</fullName>
    </submittedName>
</protein>
<dbReference type="InterPro" id="IPR003591">
    <property type="entry name" value="Leu-rich_rpt_typical-subtyp"/>
</dbReference>
<sequence length="289" mass="32855">LNSTNFRSLRHAERVRTLTIRCPHFSKKKSTPPPGLFQDFRNLDRLEIDRCVLTSLPTALLSVCLHPGSIFHKLFREHLPGLTKLYSLIIKNAKLPSIPDELLRYTPNLMTLDLSGNALRIEPYTLRSLQLPERLTDLSLRNNYITTIHYAPESARSLHRIDLAGNQLDFIVGSGSVNMLPPSLKQVDLSRNRITFIQEGALGHMKELALLDLKSNLLTELKESSVSGPQNQLRMFLEGNPFQCHCGLRWLFHVKTKVQTGCTSRTRSAHSYLHTVVGRQPSVKFDRSR</sequence>
<dbReference type="AlphaFoldDB" id="A0AAN8G9E1"/>
<dbReference type="PANTHER" id="PTHR24366">
    <property type="entry name" value="IG(IMMUNOGLOBULIN) AND LRR(LEUCINE RICH REPEAT) DOMAINS"/>
    <property type="match status" value="1"/>
</dbReference>
<gene>
    <name evidence="4" type="ORF">GCK32_015481</name>
</gene>